<dbReference type="Pfam" id="PF00481">
    <property type="entry name" value="PP2C"/>
    <property type="match status" value="2"/>
</dbReference>
<keyword evidence="2 4" id="KW-0378">Hydrolase</keyword>
<dbReference type="AlphaFoldDB" id="A0A067QN42"/>
<organism evidence="6 7">
    <name type="scientific">Zootermopsis nevadensis</name>
    <name type="common">Dampwood termite</name>
    <dbReference type="NCBI Taxonomy" id="136037"/>
    <lineage>
        <taxon>Eukaryota</taxon>
        <taxon>Metazoa</taxon>
        <taxon>Ecdysozoa</taxon>
        <taxon>Arthropoda</taxon>
        <taxon>Hexapoda</taxon>
        <taxon>Insecta</taxon>
        <taxon>Pterygota</taxon>
        <taxon>Neoptera</taxon>
        <taxon>Polyneoptera</taxon>
        <taxon>Dictyoptera</taxon>
        <taxon>Blattodea</taxon>
        <taxon>Blattoidea</taxon>
        <taxon>Termitoidae</taxon>
        <taxon>Termopsidae</taxon>
        <taxon>Zootermopsis</taxon>
    </lineage>
</organism>
<feature type="domain" description="PPM-type phosphatase" evidence="5">
    <location>
        <begin position="71"/>
        <end position="443"/>
    </location>
</feature>
<feature type="non-terminal residue" evidence="6">
    <location>
        <position position="1"/>
    </location>
</feature>
<keyword evidence="1" id="KW-0479">Metal-binding</keyword>
<keyword evidence="3 4" id="KW-0904">Protein phosphatase</keyword>
<dbReference type="Gene3D" id="3.60.40.10">
    <property type="entry name" value="PPM-type phosphatase domain"/>
    <property type="match status" value="1"/>
</dbReference>
<protein>
    <recommendedName>
        <fullName evidence="5">PPM-type phosphatase domain-containing protein</fullName>
    </recommendedName>
</protein>
<dbReference type="PANTHER" id="PTHR13832">
    <property type="entry name" value="PROTEIN PHOSPHATASE 2C"/>
    <property type="match status" value="1"/>
</dbReference>
<accession>A0A067QN42</accession>
<reference evidence="6 7" key="1">
    <citation type="journal article" date="2014" name="Nat. Commun.">
        <title>Molecular traces of alternative social organization in a termite genome.</title>
        <authorList>
            <person name="Terrapon N."/>
            <person name="Li C."/>
            <person name="Robertson H.M."/>
            <person name="Ji L."/>
            <person name="Meng X."/>
            <person name="Booth W."/>
            <person name="Chen Z."/>
            <person name="Childers C.P."/>
            <person name="Glastad K.M."/>
            <person name="Gokhale K."/>
            <person name="Gowin J."/>
            <person name="Gronenberg W."/>
            <person name="Hermansen R.A."/>
            <person name="Hu H."/>
            <person name="Hunt B.G."/>
            <person name="Huylmans A.K."/>
            <person name="Khalil S.M."/>
            <person name="Mitchell R.D."/>
            <person name="Munoz-Torres M.C."/>
            <person name="Mustard J.A."/>
            <person name="Pan H."/>
            <person name="Reese J.T."/>
            <person name="Scharf M.E."/>
            <person name="Sun F."/>
            <person name="Vogel H."/>
            <person name="Xiao J."/>
            <person name="Yang W."/>
            <person name="Yang Z."/>
            <person name="Yang Z."/>
            <person name="Zhou J."/>
            <person name="Zhu J."/>
            <person name="Brent C.S."/>
            <person name="Elsik C.G."/>
            <person name="Goodisman M.A."/>
            <person name="Liberles D.A."/>
            <person name="Roe R.M."/>
            <person name="Vargo E.L."/>
            <person name="Vilcinskas A."/>
            <person name="Wang J."/>
            <person name="Bornberg-Bauer E."/>
            <person name="Korb J."/>
            <person name="Zhang G."/>
            <person name="Liebig J."/>
        </authorList>
    </citation>
    <scope>NUCLEOTIDE SEQUENCE [LARGE SCALE GENOMIC DNA]</scope>
    <source>
        <tissue evidence="6">Whole organism</tissue>
    </source>
</reference>
<sequence>KFPYSRPHFLQFHTDEEILVSADHHIRPIIVPRDISKLPWNSGYAEAVNAGKSVWNEDQACLRRVMLERPESRDRSMRGVRRNFETLLSTSEQLNSATCLPYVYFSLFDGHAGVGAAVAAANQLHHILHEKLVDVIDHLLPPLEGYIQLEASAKSGAAYFIPEKEVTNEALIIGALESAFWDMDQLIGEDKQKYKVKGGCTALVALFILGKLFIANAGDSRAVLCKNRHAIPLSNDFTPETERQRVRQLASLQPELLGGEFTHLDYNRRPNQRDLGKRILYRDAHMTGWAYKTVTPEDLKIPVVYGEGKRSRVLATIGVTRGFGDHDLKALNANIAIICAEVIYVFQVQILDIQEERIKDSDVLIMGTDGLWDVTSNDKAVEIVQRSLDHFPANDKSRLKYRYTSAAQDLVMHSRGKLYEKNWKTADSKPATIDDISVFVIPLAPYKEEYMEWKQEYE</sequence>
<proteinExistence type="inferred from homology"/>
<dbReference type="Proteomes" id="UP000027135">
    <property type="component" value="Unassembled WGS sequence"/>
</dbReference>
<dbReference type="PANTHER" id="PTHR13832:SF354">
    <property type="entry name" value="GM14138P"/>
    <property type="match status" value="1"/>
</dbReference>
<dbReference type="EMBL" id="KK853224">
    <property type="protein sequence ID" value="KDR09707.1"/>
    <property type="molecule type" value="Genomic_DNA"/>
</dbReference>
<dbReference type="InterPro" id="IPR015655">
    <property type="entry name" value="PP2C"/>
</dbReference>
<dbReference type="GO" id="GO:0046872">
    <property type="term" value="F:metal ion binding"/>
    <property type="evidence" value="ECO:0007669"/>
    <property type="project" value="UniProtKB-KW"/>
</dbReference>
<dbReference type="STRING" id="136037.A0A067QN42"/>
<dbReference type="InParanoid" id="A0A067QN42"/>
<evidence type="ECO:0000256" key="2">
    <source>
        <dbReference type="ARBA" id="ARBA00022801"/>
    </source>
</evidence>
<dbReference type="GO" id="GO:0004741">
    <property type="term" value="F:[pyruvate dehydrogenase (acetyl-transferring)]-phosphatase activity"/>
    <property type="evidence" value="ECO:0007669"/>
    <property type="project" value="TreeGrafter"/>
</dbReference>
<dbReference type="FunCoup" id="A0A067QN42">
    <property type="interactions" value="960"/>
</dbReference>
<dbReference type="GO" id="GO:0005739">
    <property type="term" value="C:mitochondrion"/>
    <property type="evidence" value="ECO:0007669"/>
    <property type="project" value="TreeGrafter"/>
</dbReference>
<evidence type="ECO:0000256" key="1">
    <source>
        <dbReference type="ARBA" id="ARBA00022723"/>
    </source>
</evidence>
<dbReference type="PROSITE" id="PS01032">
    <property type="entry name" value="PPM_1"/>
    <property type="match status" value="1"/>
</dbReference>
<keyword evidence="7" id="KW-1185">Reference proteome</keyword>
<dbReference type="SUPFAM" id="SSF81606">
    <property type="entry name" value="PP2C-like"/>
    <property type="match status" value="1"/>
</dbReference>
<gene>
    <name evidence="6" type="ORF">L798_15637</name>
</gene>
<name>A0A067QN42_ZOONE</name>
<evidence type="ECO:0000256" key="3">
    <source>
        <dbReference type="ARBA" id="ARBA00022912"/>
    </source>
</evidence>
<dbReference type="InterPro" id="IPR001932">
    <property type="entry name" value="PPM-type_phosphatase-like_dom"/>
</dbReference>
<dbReference type="SMART" id="SM00332">
    <property type="entry name" value="PP2Cc"/>
    <property type="match status" value="1"/>
</dbReference>
<dbReference type="OMA" id="VMAGGSN"/>
<dbReference type="eggNOG" id="KOG1323">
    <property type="taxonomic scope" value="Eukaryota"/>
</dbReference>
<dbReference type="InterPro" id="IPR036457">
    <property type="entry name" value="PPM-type-like_dom_sf"/>
</dbReference>
<comment type="similarity">
    <text evidence="4">Belongs to the PP2C family.</text>
</comment>
<evidence type="ECO:0000313" key="6">
    <source>
        <dbReference type="EMBL" id="KDR09707.1"/>
    </source>
</evidence>
<feature type="non-terminal residue" evidence="6">
    <location>
        <position position="458"/>
    </location>
</feature>
<evidence type="ECO:0000313" key="7">
    <source>
        <dbReference type="Proteomes" id="UP000027135"/>
    </source>
</evidence>
<dbReference type="InterPro" id="IPR000222">
    <property type="entry name" value="PP2C_BS"/>
</dbReference>
<evidence type="ECO:0000259" key="5">
    <source>
        <dbReference type="PROSITE" id="PS51746"/>
    </source>
</evidence>
<evidence type="ECO:0000256" key="4">
    <source>
        <dbReference type="RuleBase" id="RU003465"/>
    </source>
</evidence>
<dbReference type="PROSITE" id="PS51746">
    <property type="entry name" value="PPM_2"/>
    <property type="match status" value="1"/>
</dbReference>
<dbReference type="CDD" id="cd00143">
    <property type="entry name" value="PP2Cc"/>
    <property type="match status" value="1"/>
</dbReference>